<dbReference type="PANTHER" id="PTHR42732:SF1">
    <property type="entry name" value="BETA-MANNOSIDASE"/>
    <property type="match status" value="1"/>
</dbReference>
<dbReference type="InterPro" id="IPR008979">
    <property type="entry name" value="Galactose-bd-like_sf"/>
</dbReference>
<protein>
    <submittedName>
        <fullName evidence="6">Glycosyl hydrolase family 2</fullName>
    </submittedName>
</protein>
<gene>
    <name evidence="6" type="ORF">BC643_0038</name>
</gene>
<sequence length="935" mass="105158">MKLRVFSSALVYCLFALLLVSCQQSSVSYRQKIDLQGEWQFALDTAQLGIEQHWYSMDLTDSLQLPGTTDSNHKGFLNTDTTTMHLNRIYKYEGPAWYRKKVVVTENFENKHVQLVLERTKSTKVWIDSVLVGGSHLLQSPQQFDVSDYLAPGEHFITVMVNNDLPLTPYGNVHIYSDDTQTNWNGIIGQIYLEASARTHVKNLQVYPDIDQQKIAVKLEIANPMPESKLTVELQVEKTLDGKATRLKSQKMSVESKNEIELEYQFDEPCDLWDDYQQPIYHLTAVISAGDAEEAMTVPFGMRKFAAKGTQFTINGRTVFLRGKHEAAVFPLTGFTPMNVDDWRRVYRIAKTYGINHYRFHTYCPPEAAFTAADEEGIYLQAELPFWGGLDADTIADMLKEEGFAMLNAYANHPSFVMFSPGNEIWSGHDRVEKNILAFKEYDNRPLYTMGSNVNIGYLAPKDYSDFFVGARVPEHGDSILGHARLTHAFADATDGGILNTQTPSTDVDFDFAVSQIPIPLISHEIGQYQIYPDYSEIDKYTGVLQARNLEVFRDRLVKAGMGEMDSQFQKASGAWAALCYKAEMEAAIRTKGMAGFQLLDLQDFPGQGTALVGILDAFMDSKGVITPEAWKQSCNDIVLLAEFPKYCWTNQETFQAQLVVANYSNKTIDGSFDWKLSRADGSVVEQGSFDALQIPEGGLSSVGELDVNLAAVDKASELSLDISLPGTGYSNTYPIWIYPAAGNPELPSDIVVAEKLSASVFEKLHKGAKVLLFPQTEDVKDNSVAGHFPPEFWNYGMFKGISEWVKKPVSPGTLGLLMDPKHPVFNDFPTDFHTNWQWFSIIKASNSLILDSLPENYLPIVQVIDNLERDHKLGMIFEFKVGNGRLLVCMSQLNKLSDNPEATQLYRSIIQFMESEDFNPKFSISDDQLKALFY</sequence>
<dbReference type="InterPro" id="IPR006102">
    <property type="entry name" value="Ig-like_GH2"/>
</dbReference>
<evidence type="ECO:0000256" key="2">
    <source>
        <dbReference type="SAM" id="SignalP"/>
    </source>
</evidence>
<name>A0A419W2J8_9BACT</name>
<dbReference type="InterPro" id="IPR006103">
    <property type="entry name" value="Glyco_hydro_2_cat"/>
</dbReference>
<evidence type="ECO:0000259" key="4">
    <source>
        <dbReference type="Pfam" id="PF02836"/>
    </source>
</evidence>
<evidence type="ECO:0000256" key="1">
    <source>
        <dbReference type="ARBA" id="ARBA00007401"/>
    </source>
</evidence>
<dbReference type="InterPro" id="IPR051913">
    <property type="entry name" value="GH2_Domain-Containing"/>
</dbReference>
<dbReference type="OrthoDB" id="9814867at2"/>
<evidence type="ECO:0000259" key="5">
    <source>
        <dbReference type="Pfam" id="PF02837"/>
    </source>
</evidence>
<feature type="domain" description="Glycoside hydrolase family 2 catalytic" evidence="4">
    <location>
        <begin position="307"/>
        <end position="446"/>
    </location>
</feature>
<dbReference type="PROSITE" id="PS51257">
    <property type="entry name" value="PROKAR_LIPOPROTEIN"/>
    <property type="match status" value="1"/>
</dbReference>
<organism evidence="6 7">
    <name type="scientific">Mangrovibacterium diazotrophicum</name>
    <dbReference type="NCBI Taxonomy" id="1261403"/>
    <lineage>
        <taxon>Bacteria</taxon>
        <taxon>Pseudomonadati</taxon>
        <taxon>Bacteroidota</taxon>
        <taxon>Bacteroidia</taxon>
        <taxon>Marinilabiliales</taxon>
        <taxon>Prolixibacteraceae</taxon>
        <taxon>Mangrovibacterium</taxon>
    </lineage>
</organism>
<feature type="signal peptide" evidence="2">
    <location>
        <begin position="1"/>
        <end position="25"/>
    </location>
</feature>
<feature type="domain" description="Glycoside hydrolase family 2 immunoglobulin-like beta-sandwich" evidence="3">
    <location>
        <begin position="199"/>
        <end position="303"/>
    </location>
</feature>
<dbReference type="EMBL" id="RAPN01000001">
    <property type="protein sequence ID" value="RKD89707.1"/>
    <property type="molecule type" value="Genomic_DNA"/>
</dbReference>
<dbReference type="GO" id="GO:0005975">
    <property type="term" value="P:carbohydrate metabolic process"/>
    <property type="evidence" value="ECO:0007669"/>
    <property type="project" value="InterPro"/>
</dbReference>
<dbReference type="AlphaFoldDB" id="A0A419W2J8"/>
<dbReference type="InterPro" id="IPR017853">
    <property type="entry name" value="GH"/>
</dbReference>
<feature type="domain" description="Glycosyl hydrolases family 2 sugar binding" evidence="5">
    <location>
        <begin position="35"/>
        <end position="187"/>
    </location>
</feature>
<dbReference type="Pfam" id="PF00703">
    <property type="entry name" value="Glyco_hydro_2"/>
    <property type="match status" value="1"/>
</dbReference>
<dbReference type="Pfam" id="PF02837">
    <property type="entry name" value="Glyco_hydro_2_N"/>
    <property type="match status" value="1"/>
</dbReference>
<feature type="chain" id="PRO_5019060262" evidence="2">
    <location>
        <begin position="26"/>
        <end position="935"/>
    </location>
</feature>
<keyword evidence="7" id="KW-1185">Reference proteome</keyword>
<accession>A0A419W2J8</accession>
<dbReference type="Gene3D" id="3.20.20.80">
    <property type="entry name" value="Glycosidases"/>
    <property type="match status" value="1"/>
</dbReference>
<dbReference type="RefSeq" id="WP_120271164.1">
    <property type="nucleotide sequence ID" value="NZ_RAPN01000001.1"/>
</dbReference>
<dbReference type="Pfam" id="PF02836">
    <property type="entry name" value="Glyco_hydro_2_C"/>
    <property type="match status" value="1"/>
</dbReference>
<dbReference type="SUPFAM" id="SSF49785">
    <property type="entry name" value="Galactose-binding domain-like"/>
    <property type="match status" value="1"/>
</dbReference>
<evidence type="ECO:0000259" key="3">
    <source>
        <dbReference type="Pfam" id="PF00703"/>
    </source>
</evidence>
<evidence type="ECO:0000313" key="7">
    <source>
        <dbReference type="Proteomes" id="UP000283387"/>
    </source>
</evidence>
<evidence type="ECO:0000313" key="6">
    <source>
        <dbReference type="EMBL" id="RKD89707.1"/>
    </source>
</evidence>
<reference evidence="6 7" key="1">
    <citation type="submission" date="2018-09" db="EMBL/GenBank/DDBJ databases">
        <title>Genomic Encyclopedia of Archaeal and Bacterial Type Strains, Phase II (KMG-II): from individual species to whole genera.</title>
        <authorList>
            <person name="Goeker M."/>
        </authorList>
    </citation>
    <scope>NUCLEOTIDE SEQUENCE [LARGE SCALE GENOMIC DNA]</scope>
    <source>
        <strain evidence="6 7">DSM 27148</strain>
    </source>
</reference>
<keyword evidence="2" id="KW-0732">Signal</keyword>
<keyword evidence="6" id="KW-0378">Hydrolase</keyword>
<comment type="similarity">
    <text evidence="1">Belongs to the glycosyl hydrolase 2 family.</text>
</comment>
<dbReference type="GO" id="GO:0004553">
    <property type="term" value="F:hydrolase activity, hydrolyzing O-glycosyl compounds"/>
    <property type="evidence" value="ECO:0007669"/>
    <property type="project" value="InterPro"/>
</dbReference>
<proteinExistence type="inferred from homology"/>
<dbReference type="SUPFAM" id="SSF51445">
    <property type="entry name" value="(Trans)glycosidases"/>
    <property type="match status" value="1"/>
</dbReference>
<dbReference type="PANTHER" id="PTHR42732">
    <property type="entry name" value="BETA-GALACTOSIDASE"/>
    <property type="match status" value="1"/>
</dbReference>
<dbReference type="Proteomes" id="UP000283387">
    <property type="component" value="Unassembled WGS sequence"/>
</dbReference>
<dbReference type="InterPro" id="IPR006104">
    <property type="entry name" value="Glyco_hydro_2_N"/>
</dbReference>
<dbReference type="Gene3D" id="2.60.120.260">
    <property type="entry name" value="Galactose-binding domain-like"/>
    <property type="match status" value="1"/>
</dbReference>
<comment type="caution">
    <text evidence="6">The sequence shown here is derived from an EMBL/GenBank/DDBJ whole genome shotgun (WGS) entry which is preliminary data.</text>
</comment>